<evidence type="ECO:0000256" key="17">
    <source>
        <dbReference type="PIRNR" id="PIRNR036429"/>
    </source>
</evidence>
<dbReference type="InterPro" id="IPR019797">
    <property type="entry name" value="Glutamate_5-kinase_CS"/>
</dbReference>
<dbReference type="FunFam" id="3.40.605.10:FF:000062">
    <property type="entry name" value="Delta-1-pyrroline-5-carboxylate synthase"/>
    <property type="match status" value="1"/>
</dbReference>
<evidence type="ECO:0000259" key="18">
    <source>
        <dbReference type="Pfam" id="PF00171"/>
    </source>
</evidence>
<comment type="catalytic activity">
    <reaction evidence="15 17">
        <text>L-glutamate 5-semialdehyde + phosphate + NADP(+) = L-glutamyl 5-phosphate + NADPH + H(+)</text>
        <dbReference type="Rhea" id="RHEA:19541"/>
        <dbReference type="ChEBI" id="CHEBI:15378"/>
        <dbReference type="ChEBI" id="CHEBI:43474"/>
        <dbReference type="ChEBI" id="CHEBI:57783"/>
        <dbReference type="ChEBI" id="CHEBI:58066"/>
        <dbReference type="ChEBI" id="CHEBI:58274"/>
        <dbReference type="ChEBI" id="CHEBI:58349"/>
        <dbReference type="EC" id="1.2.1.41"/>
    </reaction>
</comment>
<keyword evidence="8 17" id="KW-0808">Transferase</keyword>
<dbReference type="CDD" id="cd07079">
    <property type="entry name" value="ALDH_F18-19_ProA-GPR"/>
    <property type="match status" value="1"/>
</dbReference>
<dbReference type="EMBL" id="SMMG02000003">
    <property type="protein sequence ID" value="KAA3481882.1"/>
    <property type="molecule type" value="Genomic_DNA"/>
</dbReference>
<evidence type="ECO:0000256" key="2">
    <source>
        <dbReference type="ARBA" id="ARBA00004985"/>
    </source>
</evidence>
<dbReference type="HAMAP" id="MF_00412">
    <property type="entry name" value="ProA"/>
    <property type="match status" value="1"/>
</dbReference>
<dbReference type="FunFam" id="3.40.1160.10:FF:000013">
    <property type="entry name" value="Delta-1-pyrroline-5-carboxylate synthase"/>
    <property type="match status" value="1"/>
</dbReference>
<keyword evidence="7 17" id="KW-0641">Proline biosynthesis</keyword>
<keyword evidence="6 17" id="KW-0028">Amino-acid biosynthesis</keyword>
<keyword evidence="10 17" id="KW-0418">Kinase</keyword>
<dbReference type="EC" id="2.7.2.11" evidence="17"/>
<evidence type="ECO:0000256" key="10">
    <source>
        <dbReference type="ARBA" id="ARBA00022777"/>
    </source>
</evidence>
<dbReference type="GO" id="GO:0055129">
    <property type="term" value="P:L-proline biosynthetic process"/>
    <property type="evidence" value="ECO:0007669"/>
    <property type="project" value="UniProtKB-UniPathway"/>
</dbReference>
<dbReference type="PANTHER" id="PTHR11063">
    <property type="entry name" value="GLUTAMATE SEMIALDEHYDE DEHYDROGENASE"/>
    <property type="match status" value="1"/>
</dbReference>
<dbReference type="Gene3D" id="3.40.605.10">
    <property type="entry name" value="Aldehyde Dehydrogenase, Chain A, domain 1"/>
    <property type="match status" value="1"/>
</dbReference>
<keyword evidence="9 17" id="KW-0547">Nucleotide-binding</keyword>
<comment type="pathway">
    <text evidence="3 17">Amino-acid biosynthesis; L-proline biosynthesis; L-glutamate 5-semialdehyde from L-glutamate: step 1/2.</text>
</comment>
<evidence type="ECO:0000256" key="9">
    <source>
        <dbReference type="ARBA" id="ARBA00022741"/>
    </source>
</evidence>
<evidence type="ECO:0000256" key="6">
    <source>
        <dbReference type="ARBA" id="ARBA00022605"/>
    </source>
</evidence>
<dbReference type="Gene3D" id="3.40.309.10">
    <property type="entry name" value="Aldehyde Dehydrogenase, Chain A, domain 2"/>
    <property type="match status" value="1"/>
</dbReference>
<dbReference type="SUPFAM" id="SSF53720">
    <property type="entry name" value="ALDH-like"/>
    <property type="match status" value="1"/>
</dbReference>
<dbReference type="Gene3D" id="3.40.1160.10">
    <property type="entry name" value="Acetylglutamate kinase-like"/>
    <property type="match status" value="1"/>
</dbReference>
<gene>
    <name evidence="20" type="ORF">EPI10_022211</name>
</gene>
<comment type="catalytic activity">
    <reaction evidence="16 17">
        <text>L-glutamate + ATP = L-glutamyl 5-phosphate + ADP</text>
        <dbReference type="Rhea" id="RHEA:14877"/>
        <dbReference type="ChEBI" id="CHEBI:29985"/>
        <dbReference type="ChEBI" id="CHEBI:30616"/>
        <dbReference type="ChEBI" id="CHEBI:58274"/>
        <dbReference type="ChEBI" id="CHEBI:456216"/>
        <dbReference type="EC" id="2.7.2.11"/>
    </reaction>
</comment>
<keyword evidence="12 17" id="KW-0521">NADP</keyword>
<name>A0A5B6WLZ2_9ROSI</name>
<comment type="pathway">
    <text evidence="2 17">Amino-acid biosynthesis; L-proline biosynthesis; L-glutamate 5-semialdehyde from L-glutamate: step 2/2.</text>
</comment>
<evidence type="ECO:0000256" key="16">
    <source>
        <dbReference type="ARBA" id="ARBA00049141"/>
    </source>
</evidence>
<sequence>MAEDSSRAFVKDVKRIVIKVGTAVVTRNDGRLALGRLGALCEQIKELNSQGYEIILVSSGAVGLGRQRLRYRRLVNSSFADLQKPQVELDGKACAAVGQNSLMALYDTLFSEVVTHFLFHDCIRLPCFELDISSAQLLVTDSDFRDRDFRKQLNETVKSLLSLKVIPIFNENDAVSTRKAPYEDSSGIFWDNDSLAALLALELKADLLVLLSDVEGLYSGPPSDPKSKLIHTYVKEKHQGEITFGDKSRVGRGGMTAKVKAAVNAAYAGIPVVITSGSAPENIIRVLQGQRIGTLFHQDAHLWEPTKEVGAREMAVAARDSSRRLQALSSQERKKILLDIADALEANEKLITVENEADVAAAKQAGYEKSLISRLALKSGKIASLAKSIRVLANMEDPIGRVLKKTQLADGLILEKTSSPLGVLLIVFESRPDALVQIASLAIRSGNGLLLKGGKEAKRSNAILHKVITEAIPDIVGGKVIGLVTSRDEIPDLLKLDDVIDLVIPRGSNKLVSQIKSSTKIPVLGHADGICHVYVDKSANMDMAKRVVLDAKIDYPAACNAMETLLVHKDLVTNGALNELIVDLRIQGVTLYGGPRASLLLNIPQARSFHHEYNSMECTVEIVDNVAAAIDHIHHHGRHVIFSYRHLFVCISMCHGAHTDCIITEDQETAEMFLHQVDSAAVFHNASTRFCDGARFGLGAEVGISTSRIHARGPVGVEGLLTTRWILKGSGQVVDGDKGVIYTHKDIPINS</sequence>
<dbReference type="NCBIfam" id="TIGR00407">
    <property type="entry name" value="proA"/>
    <property type="match status" value="1"/>
</dbReference>
<accession>A0A5B6WLZ2</accession>
<dbReference type="UniPathway" id="UPA00098">
    <property type="reaction ID" value="UER00359"/>
</dbReference>
<dbReference type="NCBIfam" id="TIGR01092">
    <property type="entry name" value="P5CS"/>
    <property type="match status" value="1"/>
</dbReference>
<keyword evidence="13 17" id="KW-0560">Oxidoreductase</keyword>
<dbReference type="InterPro" id="IPR001048">
    <property type="entry name" value="Asp/Glu/Uridylate_kinase"/>
</dbReference>
<dbReference type="InterPro" id="IPR005715">
    <property type="entry name" value="Glu_5kinase/COase_Synthase"/>
</dbReference>
<dbReference type="FunFam" id="3.40.309.10:FF:000015">
    <property type="entry name" value="Delta-1-pyrroline-5-carboxylate synthase"/>
    <property type="match status" value="1"/>
</dbReference>
<evidence type="ECO:0000256" key="1">
    <source>
        <dbReference type="ARBA" id="ARBA00003492"/>
    </source>
</evidence>
<comment type="similarity">
    <text evidence="5 17">In the N-terminal section; belongs to the glutamate 5-kinase family.</text>
</comment>
<dbReference type="HAMAP" id="MF_00456">
    <property type="entry name" value="ProB"/>
    <property type="match status" value="1"/>
</dbReference>
<evidence type="ECO:0000256" key="8">
    <source>
        <dbReference type="ARBA" id="ARBA00022679"/>
    </source>
</evidence>
<evidence type="ECO:0000256" key="11">
    <source>
        <dbReference type="ARBA" id="ARBA00022840"/>
    </source>
</evidence>
<evidence type="ECO:0000256" key="15">
    <source>
        <dbReference type="ARBA" id="ARBA00049024"/>
    </source>
</evidence>
<comment type="similarity">
    <text evidence="4 17">In the C-terminal section; belongs to the gamma-glutamyl phosphate reductase family.</text>
</comment>
<dbReference type="GO" id="GO:0005524">
    <property type="term" value="F:ATP binding"/>
    <property type="evidence" value="ECO:0007669"/>
    <property type="project" value="UniProtKB-UniRule"/>
</dbReference>
<dbReference type="InterPro" id="IPR005766">
    <property type="entry name" value="P5_carboxy_syn"/>
</dbReference>
<organism evidence="20 21">
    <name type="scientific">Gossypium australe</name>
    <dbReference type="NCBI Taxonomy" id="47621"/>
    <lineage>
        <taxon>Eukaryota</taxon>
        <taxon>Viridiplantae</taxon>
        <taxon>Streptophyta</taxon>
        <taxon>Embryophyta</taxon>
        <taxon>Tracheophyta</taxon>
        <taxon>Spermatophyta</taxon>
        <taxon>Magnoliopsida</taxon>
        <taxon>eudicotyledons</taxon>
        <taxon>Gunneridae</taxon>
        <taxon>Pentapetalae</taxon>
        <taxon>rosids</taxon>
        <taxon>malvids</taxon>
        <taxon>Malvales</taxon>
        <taxon>Malvaceae</taxon>
        <taxon>Malvoideae</taxon>
        <taxon>Gossypium</taxon>
    </lineage>
</organism>
<evidence type="ECO:0000313" key="21">
    <source>
        <dbReference type="Proteomes" id="UP000325315"/>
    </source>
</evidence>
<comment type="caution">
    <text evidence="20">The sequence shown here is derived from an EMBL/GenBank/DDBJ whole genome shotgun (WGS) entry which is preliminary data.</text>
</comment>
<comment type="function">
    <text evidence="1 17">P5CS plays a key role in proline biosynthesis, leading to osmoregulation in plants.</text>
</comment>
<dbReference type="NCBIfam" id="NF001221">
    <property type="entry name" value="PRK00197.1"/>
    <property type="match status" value="1"/>
</dbReference>
<dbReference type="PRINTS" id="PR00474">
    <property type="entry name" value="GLU5KINASE"/>
</dbReference>
<dbReference type="InterPro" id="IPR016162">
    <property type="entry name" value="Ald_DH_N"/>
</dbReference>
<dbReference type="EC" id="1.2.1.41" evidence="17"/>
<dbReference type="InterPro" id="IPR000965">
    <property type="entry name" value="GPR_dom"/>
</dbReference>
<evidence type="ECO:0000256" key="4">
    <source>
        <dbReference type="ARBA" id="ARBA00006300"/>
    </source>
</evidence>
<dbReference type="GO" id="GO:0005737">
    <property type="term" value="C:cytoplasm"/>
    <property type="evidence" value="ECO:0007669"/>
    <property type="project" value="UniProtKB-UniRule"/>
</dbReference>
<keyword evidence="14" id="KW-0511">Multifunctional enzyme</keyword>
<dbReference type="OrthoDB" id="1934954at2759"/>
<dbReference type="PIRSF" id="PIRSF036429">
    <property type="entry name" value="P5C_syn"/>
    <property type="match status" value="1"/>
</dbReference>
<dbReference type="Pfam" id="PF00171">
    <property type="entry name" value="Aldedh"/>
    <property type="match status" value="1"/>
</dbReference>
<dbReference type="SUPFAM" id="SSF53633">
    <property type="entry name" value="Carbamate kinase-like"/>
    <property type="match status" value="1"/>
</dbReference>
<dbReference type="GO" id="GO:0004349">
    <property type="term" value="F:glutamate 5-kinase activity"/>
    <property type="evidence" value="ECO:0007669"/>
    <property type="project" value="UniProtKB-UniRule"/>
</dbReference>
<protein>
    <recommendedName>
        <fullName evidence="17">Delta-1-pyrroline-5-carboxylate synthase</fullName>
    </recommendedName>
    <domain>
        <recommendedName>
            <fullName evidence="17">Glutamate 5-kinase</fullName>
            <shortName evidence="17">GK</shortName>
            <ecNumber evidence="17">2.7.2.11</ecNumber>
        </recommendedName>
        <alternativeName>
            <fullName evidence="17">Gamma-glutamyl kinase</fullName>
        </alternativeName>
    </domain>
    <domain>
        <recommendedName>
            <fullName evidence="17">Gamma-glutamyl phosphate reductase</fullName>
            <shortName evidence="17">GPR</shortName>
            <ecNumber evidence="17">1.2.1.41</ecNumber>
        </recommendedName>
        <alternativeName>
            <fullName evidence="17">Glutamate-5-semialdehyde dehydrogenase</fullName>
        </alternativeName>
        <alternativeName>
            <fullName evidence="17">Glutamyl-gamma-semialdehyde dehydrogenase</fullName>
        </alternativeName>
    </domain>
</protein>
<dbReference type="InterPro" id="IPR001057">
    <property type="entry name" value="Glu/AcGlu_kinase"/>
</dbReference>
<dbReference type="PANTHER" id="PTHR11063:SF8">
    <property type="entry name" value="DELTA-1-PYRROLINE-5-CARBOXYLATE SYNTHASE"/>
    <property type="match status" value="1"/>
</dbReference>
<keyword evidence="11 17" id="KW-0067">ATP-binding</keyword>
<dbReference type="AlphaFoldDB" id="A0A5B6WLZ2"/>
<dbReference type="PROSITE" id="PS00902">
    <property type="entry name" value="GLUTAMATE_5_KINASE"/>
    <property type="match status" value="1"/>
</dbReference>
<evidence type="ECO:0000256" key="12">
    <source>
        <dbReference type="ARBA" id="ARBA00022857"/>
    </source>
</evidence>
<reference evidence="21" key="1">
    <citation type="journal article" date="2019" name="Plant Biotechnol. J.">
        <title>Genome sequencing of the Australian wild diploid species Gossypium australe highlights disease resistance and delayed gland morphogenesis.</title>
        <authorList>
            <person name="Cai Y."/>
            <person name="Cai X."/>
            <person name="Wang Q."/>
            <person name="Wang P."/>
            <person name="Zhang Y."/>
            <person name="Cai C."/>
            <person name="Xu Y."/>
            <person name="Wang K."/>
            <person name="Zhou Z."/>
            <person name="Wang C."/>
            <person name="Geng S."/>
            <person name="Li B."/>
            <person name="Dong Q."/>
            <person name="Hou Y."/>
            <person name="Wang H."/>
            <person name="Ai P."/>
            <person name="Liu Z."/>
            <person name="Yi F."/>
            <person name="Sun M."/>
            <person name="An G."/>
            <person name="Cheng J."/>
            <person name="Zhang Y."/>
            <person name="Shi Q."/>
            <person name="Xie Y."/>
            <person name="Shi X."/>
            <person name="Chang Y."/>
            <person name="Huang F."/>
            <person name="Chen Y."/>
            <person name="Hong S."/>
            <person name="Mi L."/>
            <person name="Sun Q."/>
            <person name="Zhang L."/>
            <person name="Zhou B."/>
            <person name="Peng R."/>
            <person name="Zhang X."/>
            <person name="Liu F."/>
        </authorList>
    </citation>
    <scope>NUCLEOTIDE SEQUENCE [LARGE SCALE GENOMIC DNA]</scope>
    <source>
        <strain evidence="21">cv. PA1801</strain>
    </source>
</reference>
<feature type="domain" description="Aldehyde dehydrogenase" evidence="18">
    <location>
        <begin position="311"/>
        <end position="572"/>
    </location>
</feature>
<evidence type="ECO:0000256" key="5">
    <source>
        <dbReference type="ARBA" id="ARBA00009302"/>
    </source>
</evidence>
<dbReference type="Pfam" id="PF00696">
    <property type="entry name" value="AA_kinase"/>
    <property type="match status" value="1"/>
</dbReference>
<evidence type="ECO:0000256" key="7">
    <source>
        <dbReference type="ARBA" id="ARBA00022650"/>
    </source>
</evidence>
<dbReference type="InterPro" id="IPR016161">
    <property type="entry name" value="Ald_DH/histidinol_DH"/>
</dbReference>
<dbReference type="Proteomes" id="UP000325315">
    <property type="component" value="Unassembled WGS sequence"/>
</dbReference>
<evidence type="ECO:0000256" key="3">
    <source>
        <dbReference type="ARBA" id="ARBA00005185"/>
    </source>
</evidence>
<dbReference type="GO" id="GO:0004350">
    <property type="term" value="F:glutamate-5-semialdehyde dehydrogenase activity"/>
    <property type="evidence" value="ECO:0007669"/>
    <property type="project" value="UniProtKB-UniRule"/>
</dbReference>
<dbReference type="InterPro" id="IPR015590">
    <property type="entry name" value="Aldehyde_DH_dom"/>
</dbReference>
<dbReference type="NCBIfam" id="TIGR01027">
    <property type="entry name" value="proB"/>
    <property type="match status" value="1"/>
</dbReference>
<dbReference type="InterPro" id="IPR036393">
    <property type="entry name" value="AceGlu_kinase-like_sf"/>
</dbReference>
<dbReference type="InterPro" id="IPR016163">
    <property type="entry name" value="Ald_DH_C"/>
</dbReference>
<keyword evidence="21" id="KW-1185">Reference proteome</keyword>
<evidence type="ECO:0000313" key="20">
    <source>
        <dbReference type="EMBL" id="KAA3481882.1"/>
    </source>
</evidence>
<proteinExistence type="inferred from homology"/>
<feature type="domain" description="Aspartate/glutamate/uridylate kinase" evidence="19">
    <location>
        <begin position="14"/>
        <end position="276"/>
    </location>
</feature>
<evidence type="ECO:0000256" key="13">
    <source>
        <dbReference type="ARBA" id="ARBA00023002"/>
    </source>
</evidence>
<evidence type="ECO:0000259" key="19">
    <source>
        <dbReference type="Pfam" id="PF00696"/>
    </source>
</evidence>
<evidence type="ECO:0000256" key="14">
    <source>
        <dbReference type="ARBA" id="ARBA00023268"/>
    </source>
</evidence>